<dbReference type="InterPro" id="IPR019519">
    <property type="entry name" value="Elp5"/>
</dbReference>
<proteinExistence type="inferred from homology"/>
<sequence>MAATTAQIAACLVRLRSILEPPAGQQQQHRLLLAHHNDMPPLEPPSPWSSPQPSLSAILLQSAATFISLSPPESPPDMRLSAAGKASDAFTPVFEGVASVVFKKHSGKVVRETTGFRITRKSGETRIELVARPTAIPVPAVPEPDVKASQAPDPAANLSFNLSLTDEQRQQRAQVVLPYLQAQQIQTPNEVVVHPSTHDFDDEDPDDDLDI</sequence>
<keyword evidence="7" id="KW-0819">tRNA processing</keyword>
<evidence type="ECO:0000256" key="4">
    <source>
        <dbReference type="ARBA" id="ARBA00009567"/>
    </source>
</evidence>
<feature type="region of interest" description="Disordered" evidence="9">
    <location>
        <begin position="187"/>
        <end position="211"/>
    </location>
</feature>
<evidence type="ECO:0000256" key="3">
    <source>
        <dbReference type="ARBA" id="ARBA00005043"/>
    </source>
</evidence>
<evidence type="ECO:0000256" key="7">
    <source>
        <dbReference type="ARBA" id="ARBA00022694"/>
    </source>
</evidence>
<keyword evidence="11" id="KW-1185">Reference proteome</keyword>
<accession>A0ABR4MZV0</accession>
<evidence type="ECO:0000256" key="5">
    <source>
        <dbReference type="ARBA" id="ARBA00020264"/>
    </source>
</evidence>
<evidence type="ECO:0000313" key="10">
    <source>
        <dbReference type="EMBL" id="KAL2912775.1"/>
    </source>
</evidence>
<dbReference type="Pfam" id="PF10483">
    <property type="entry name" value="Elong_Iki1"/>
    <property type="match status" value="1"/>
</dbReference>
<evidence type="ECO:0000256" key="6">
    <source>
        <dbReference type="ARBA" id="ARBA00022490"/>
    </source>
</evidence>
<organism evidence="10 11">
    <name type="scientific">Polyrhizophydium stewartii</name>
    <dbReference type="NCBI Taxonomy" id="2732419"/>
    <lineage>
        <taxon>Eukaryota</taxon>
        <taxon>Fungi</taxon>
        <taxon>Fungi incertae sedis</taxon>
        <taxon>Chytridiomycota</taxon>
        <taxon>Chytridiomycota incertae sedis</taxon>
        <taxon>Chytridiomycetes</taxon>
        <taxon>Rhizophydiales</taxon>
        <taxon>Rhizophydiales incertae sedis</taxon>
        <taxon>Polyrhizophydium</taxon>
    </lineage>
</organism>
<feature type="compositionally biased region" description="Acidic residues" evidence="9">
    <location>
        <begin position="200"/>
        <end position="211"/>
    </location>
</feature>
<evidence type="ECO:0000256" key="2">
    <source>
        <dbReference type="ARBA" id="ARBA00004496"/>
    </source>
</evidence>
<comment type="similarity">
    <text evidence="4">Belongs to the ELP5 family.</text>
</comment>
<keyword evidence="8" id="KW-0539">Nucleus</keyword>
<evidence type="ECO:0000313" key="11">
    <source>
        <dbReference type="Proteomes" id="UP001527925"/>
    </source>
</evidence>
<dbReference type="PANTHER" id="PTHR15641:SF1">
    <property type="entry name" value="ELONGATOR COMPLEX PROTEIN 5"/>
    <property type="match status" value="1"/>
</dbReference>
<comment type="pathway">
    <text evidence="3">tRNA modification; 5-methoxycarbonylmethyl-2-thiouridine-tRNA biosynthesis.</text>
</comment>
<dbReference type="InterPro" id="IPR027417">
    <property type="entry name" value="P-loop_NTPase"/>
</dbReference>
<dbReference type="EMBL" id="JADGIZ020000058">
    <property type="protein sequence ID" value="KAL2912775.1"/>
    <property type="molecule type" value="Genomic_DNA"/>
</dbReference>
<comment type="caution">
    <text evidence="10">The sequence shown here is derived from an EMBL/GenBank/DDBJ whole genome shotgun (WGS) entry which is preliminary data.</text>
</comment>
<reference evidence="10 11" key="1">
    <citation type="submission" date="2023-09" db="EMBL/GenBank/DDBJ databases">
        <title>Pangenome analysis of Batrachochytrium dendrobatidis and related Chytrids.</title>
        <authorList>
            <person name="Yacoub M.N."/>
            <person name="Stajich J.E."/>
            <person name="James T.Y."/>
        </authorList>
    </citation>
    <scope>NUCLEOTIDE SEQUENCE [LARGE SCALE GENOMIC DNA]</scope>
    <source>
        <strain evidence="10 11">JEL0888</strain>
    </source>
</reference>
<name>A0ABR4MZV0_9FUNG</name>
<gene>
    <name evidence="10" type="primary">ELP5</name>
    <name evidence="10" type="ORF">HK105_207767</name>
</gene>
<dbReference type="PANTHER" id="PTHR15641">
    <property type="entry name" value="ELONGATOR COMPLEX PROTEIN 5"/>
    <property type="match status" value="1"/>
</dbReference>
<protein>
    <recommendedName>
        <fullName evidence="5">Elongator complex protein 5</fullName>
    </recommendedName>
</protein>
<dbReference type="Proteomes" id="UP001527925">
    <property type="component" value="Unassembled WGS sequence"/>
</dbReference>
<dbReference type="Gene3D" id="3.40.50.300">
    <property type="entry name" value="P-loop containing nucleotide triphosphate hydrolases"/>
    <property type="match status" value="1"/>
</dbReference>
<evidence type="ECO:0000256" key="8">
    <source>
        <dbReference type="ARBA" id="ARBA00023242"/>
    </source>
</evidence>
<keyword evidence="6" id="KW-0963">Cytoplasm</keyword>
<comment type="subcellular location">
    <subcellularLocation>
        <location evidence="2">Cytoplasm</location>
    </subcellularLocation>
    <subcellularLocation>
        <location evidence="1">Nucleus</location>
    </subcellularLocation>
</comment>
<evidence type="ECO:0000256" key="1">
    <source>
        <dbReference type="ARBA" id="ARBA00004123"/>
    </source>
</evidence>
<evidence type="ECO:0000256" key="9">
    <source>
        <dbReference type="SAM" id="MobiDB-lite"/>
    </source>
</evidence>